<proteinExistence type="predicted"/>
<dbReference type="EMBL" id="GECL01001379">
    <property type="protein sequence ID" value="JAP04745.1"/>
    <property type="molecule type" value="Transcribed_RNA"/>
</dbReference>
<dbReference type="InterPro" id="IPR011009">
    <property type="entry name" value="Kinase-like_dom_sf"/>
</dbReference>
<name>A0A0V0GA03_TRIDM</name>
<organism evidence="2">
    <name type="scientific">Triatoma dimidiata</name>
    <name type="common">Kissing bug</name>
    <name type="synonym">Meccus dimidiatus</name>
    <dbReference type="NCBI Taxonomy" id="72491"/>
    <lineage>
        <taxon>Eukaryota</taxon>
        <taxon>Metazoa</taxon>
        <taxon>Ecdysozoa</taxon>
        <taxon>Arthropoda</taxon>
        <taxon>Hexapoda</taxon>
        <taxon>Insecta</taxon>
        <taxon>Pterygota</taxon>
        <taxon>Neoptera</taxon>
        <taxon>Paraneoptera</taxon>
        <taxon>Hemiptera</taxon>
        <taxon>Heteroptera</taxon>
        <taxon>Panheteroptera</taxon>
        <taxon>Cimicomorpha</taxon>
        <taxon>Reduviidae</taxon>
        <taxon>Triatominae</taxon>
        <taxon>Triatoma</taxon>
    </lineage>
</organism>
<evidence type="ECO:0000313" key="2">
    <source>
        <dbReference type="EMBL" id="JAP04745.1"/>
    </source>
</evidence>
<protein>
    <submittedName>
        <fullName evidence="2">Putative ecdysteroid kinase</fullName>
    </submittedName>
</protein>
<keyword evidence="2" id="KW-0808">Transferase</keyword>
<dbReference type="Pfam" id="PF02958">
    <property type="entry name" value="EcKL"/>
    <property type="match status" value="1"/>
</dbReference>
<dbReference type="GO" id="GO:0016301">
    <property type="term" value="F:kinase activity"/>
    <property type="evidence" value="ECO:0007669"/>
    <property type="project" value="UniProtKB-KW"/>
</dbReference>
<dbReference type="SUPFAM" id="SSF56112">
    <property type="entry name" value="Protein kinase-like (PK-like)"/>
    <property type="match status" value="1"/>
</dbReference>
<dbReference type="InterPro" id="IPR015897">
    <property type="entry name" value="CHK_kinase-like"/>
</dbReference>
<dbReference type="InterPro" id="IPR004119">
    <property type="entry name" value="EcKL"/>
</dbReference>
<dbReference type="AlphaFoldDB" id="A0A0V0GA03"/>
<feature type="non-terminal residue" evidence="2">
    <location>
        <position position="1"/>
    </location>
</feature>
<keyword evidence="2" id="KW-0418">Kinase</keyword>
<dbReference type="PANTHER" id="PTHR11012:SF56">
    <property type="entry name" value="CHK KINASE-LIKE DOMAIN-CONTAINING PROTEIN-RELATED"/>
    <property type="match status" value="1"/>
</dbReference>
<dbReference type="PANTHER" id="PTHR11012">
    <property type="entry name" value="PROTEIN KINASE-LIKE DOMAIN-CONTAINING"/>
    <property type="match status" value="1"/>
</dbReference>
<evidence type="ECO:0000259" key="1">
    <source>
        <dbReference type="SMART" id="SM00587"/>
    </source>
</evidence>
<feature type="domain" description="CHK kinase-like" evidence="1">
    <location>
        <begin position="131"/>
        <end position="327"/>
    </location>
</feature>
<reference evidence="2" key="1">
    <citation type="journal article" date="2018" name="J. Proteomics">
        <title>Exploring the molecular complexity of Triatoma dimidiata sialome.</title>
        <authorList>
            <person name="Santiago P.B."/>
            <person name="de Araujo C.N."/>
            <person name="Charneau S."/>
            <person name="Bastos I.M.D."/>
            <person name="Assumpcao T.C.F."/>
            <person name="Queiroz R.M.L."/>
            <person name="Praca Y.R."/>
            <person name="Cordeiro T.M."/>
            <person name="Garcia C.H.S."/>
            <person name="da Silva I.G."/>
            <person name="Raiol T."/>
            <person name="Motta F.N."/>
            <person name="de Araujo Oliveira J.V."/>
            <person name="de Sousa M.V."/>
            <person name="Ribeiro J.M.C."/>
            <person name="de Santana J.M."/>
        </authorList>
    </citation>
    <scope>NUCLEOTIDE SEQUENCE</scope>
    <source>
        <strain evidence="2">Santander</strain>
        <tissue evidence="2">Salivary glands</tissue>
    </source>
</reference>
<accession>A0A0V0GA03</accession>
<dbReference type="SMART" id="SM00587">
    <property type="entry name" value="CHK"/>
    <property type="match status" value="1"/>
</dbReference>
<sequence length="420" mass="49082">CSSITAGMEENKEWLETLLARKTEDDCIVKVLNLENKPATSKGDNFIADVKKVSMEVLLKSGKKMKKSLIIKEQPSTEYLKNMLENYGLFRIEIMMYRDVLPSMEDIMREFGDYTEFMWGTLLHYRMYDKLILHDLNEEGYILQDRKQGLNLEHCKLVMRSLAKFHATSVIMKHRGLICLEMFTKHVFENSYCQQLNEKFQSDVFIRLADLVDTWGTEWEPVAEKIRTKILPNVMEKIVNLMKVDEKKFNVLCHGDCWINNMLFKYGLDSETPISVKFIDFQLCFFNSPAFDLQYFIASSSNFEVRKNSIPELIKVYHKTLIKQLELYSYQGPTITLDSLNEEMKRIELFGIYTSISTLPVALMENSQSIPDMEELVKNVAENNSNIMDNWKDFHKPSPLYFEIIKETISQSIKNNSLLN</sequence>
<dbReference type="Gene3D" id="3.90.1200.10">
    <property type="match status" value="1"/>
</dbReference>